<dbReference type="EMBL" id="RJJD01000023">
    <property type="protein sequence ID" value="RNI22026.1"/>
    <property type="molecule type" value="Genomic_DNA"/>
</dbReference>
<keyword evidence="2" id="KW-1185">Reference proteome</keyword>
<dbReference type="Proteomes" id="UP000272117">
    <property type="component" value="Unassembled WGS sequence"/>
</dbReference>
<gene>
    <name evidence="1" type="ORF">EFB08_23115</name>
</gene>
<dbReference type="RefSeq" id="WP_123129350.1">
    <property type="nucleotide sequence ID" value="NZ_RJJD01000023.1"/>
</dbReference>
<evidence type="ECO:0000313" key="1">
    <source>
        <dbReference type="EMBL" id="RNI22026.1"/>
    </source>
</evidence>
<organism evidence="1 2">
    <name type="scientific">Rufibacter latericius</name>
    <dbReference type="NCBI Taxonomy" id="2487040"/>
    <lineage>
        <taxon>Bacteria</taxon>
        <taxon>Pseudomonadati</taxon>
        <taxon>Bacteroidota</taxon>
        <taxon>Cytophagia</taxon>
        <taxon>Cytophagales</taxon>
        <taxon>Hymenobacteraceae</taxon>
        <taxon>Rufibacter</taxon>
    </lineage>
</organism>
<comment type="caution">
    <text evidence="1">The sequence shown here is derived from an EMBL/GenBank/DDBJ whole genome shotgun (WGS) entry which is preliminary data.</text>
</comment>
<protein>
    <submittedName>
        <fullName evidence="1">Uncharacterized protein</fullName>
    </submittedName>
</protein>
<evidence type="ECO:0000313" key="2">
    <source>
        <dbReference type="Proteomes" id="UP000272117"/>
    </source>
</evidence>
<sequence length="64" mass="7451">MDCHLREESCPRIEIAESIRKEKAQVKEIELVVIPRFESRGEPVKDIFQNIIAWLPKSTCSQKP</sequence>
<dbReference type="AlphaFoldDB" id="A0A3M9M963"/>
<proteinExistence type="predicted"/>
<accession>A0A3M9M963</accession>
<reference evidence="1 2" key="1">
    <citation type="submission" date="2018-11" db="EMBL/GenBank/DDBJ databases">
        <title>Rufibacter latericius sp. nov., isolated from water in Baiyang Lake.</title>
        <authorList>
            <person name="Yang Y."/>
        </authorList>
    </citation>
    <scope>NUCLEOTIDE SEQUENCE [LARGE SCALE GENOMIC DNA]</scope>
    <source>
        <strain evidence="1 2">R-22-1c-1</strain>
    </source>
</reference>
<name>A0A3M9M963_9BACT</name>